<evidence type="ECO:0000256" key="5">
    <source>
        <dbReference type="ARBA" id="ARBA00022842"/>
    </source>
</evidence>
<comment type="cofactor">
    <cofactor evidence="2">
        <name>Mg(2+)</name>
        <dbReference type="ChEBI" id="CHEBI:18420"/>
    </cofactor>
</comment>
<sequence length="339" mass="38185">LFKHRLPSCQLHRIHISLLPSLSSARRSFSICSSDSNKMTDTASQTPAAEPRPSASLILINSRNEILLVQRNPQATSFAGTHVFPGGNFDAEGDTSLEWTAIRETFEEAGILLASSDIPSKLSEDEFTQAREAVHGQQMNFSTFLTNNNLRADVDTLLPFTTWVTPQTERRRFRTQFFVTFLTDSNSDKLSSGGREERLPTPDGGQEVILTRFVRPESAIEEFRAGKISLMPPQYYIMETLRPILTGLSNTESQRNTIQMLSRGGFGQMVINPRPFRINGGVDEAFVYEGDELRGGPKGRRHRAVVKRKDKVFKFSQINLQRNFDLFTECPVEVDIPKL</sequence>
<dbReference type="SUPFAM" id="SSF55811">
    <property type="entry name" value="Nudix"/>
    <property type="match status" value="1"/>
</dbReference>
<evidence type="ECO:0000313" key="8">
    <source>
        <dbReference type="EMBL" id="OJA10204.1"/>
    </source>
</evidence>
<gene>
    <name evidence="8" type="ORF">AZE42_05127</name>
</gene>
<keyword evidence="3" id="KW-0479">Metal-binding</keyword>
<feature type="non-terminal residue" evidence="8">
    <location>
        <position position="1"/>
    </location>
</feature>
<dbReference type="InterPro" id="IPR000086">
    <property type="entry name" value="NUDIX_hydrolase_dom"/>
</dbReference>
<dbReference type="EMBL" id="LVVM01005568">
    <property type="protein sequence ID" value="OJA10204.1"/>
    <property type="molecule type" value="Genomic_DNA"/>
</dbReference>
<keyword evidence="6" id="KW-0464">Manganese</keyword>
<dbReference type="InterPro" id="IPR039121">
    <property type="entry name" value="NUDT19"/>
</dbReference>
<dbReference type="OrthoDB" id="1695362at2759"/>
<proteinExistence type="predicted"/>
<keyword evidence="9" id="KW-1185">Reference proteome</keyword>
<feature type="domain" description="Nudix hydrolase" evidence="7">
    <location>
        <begin position="50"/>
        <end position="236"/>
    </location>
</feature>
<dbReference type="PANTHER" id="PTHR12318:SF0">
    <property type="entry name" value="ACYL-COENZYME A DIPHOSPHATASE NUDT19"/>
    <property type="match status" value="1"/>
</dbReference>
<evidence type="ECO:0000256" key="1">
    <source>
        <dbReference type="ARBA" id="ARBA00001936"/>
    </source>
</evidence>
<dbReference type="STRING" id="180088.A0A1J8QEL9"/>
<dbReference type="Proteomes" id="UP000183567">
    <property type="component" value="Unassembled WGS sequence"/>
</dbReference>
<dbReference type="InterPro" id="IPR015797">
    <property type="entry name" value="NUDIX_hydrolase-like_dom_sf"/>
</dbReference>
<dbReference type="AlphaFoldDB" id="A0A1J8QEL9"/>
<dbReference type="CDD" id="cd18870">
    <property type="entry name" value="NUDIX_AcylCoAdiphos_Nudt19"/>
    <property type="match status" value="1"/>
</dbReference>
<keyword evidence="5" id="KW-0460">Magnesium</keyword>
<comment type="cofactor">
    <cofactor evidence="1">
        <name>Mn(2+)</name>
        <dbReference type="ChEBI" id="CHEBI:29035"/>
    </cofactor>
</comment>
<keyword evidence="4" id="KW-0378">Hydrolase</keyword>
<accession>A0A1J8QEL9</accession>
<protein>
    <recommendedName>
        <fullName evidence="7">Nudix hydrolase domain-containing protein</fullName>
    </recommendedName>
</protein>
<dbReference type="GO" id="GO:0046872">
    <property type="term" value="F:metal ion binding"/>
    <property type="evidence" value="ECO:0007669"/>
    <property type="project" value="UniProtKB-KW"/>
</dbReference>
<evidence type="ECO:0000259" key="7">
    <source>
        <dbReference type="PROSITE" id="PS51462"/>
    </source>
</evidence>
<dbReference type="GO" id="GO:0016818">
    <property type="term" value="F:hydrolase activity, acting on acid anhydrides, in phosphorus-containing anhydrides"/>
    <property type="evidence" value="ECO:0007669"/>
    <property type="project" value="InterPro"/>
</dbReference>
<dbReference type="Gene3D" id="3.90.79.10">
    <property type="entry name" value="Nucleoside Triphosphate Pyrophosphohydrolase"/>
    <property type="match status" value="1"/>
</dbReference>
<comment type="caution">
    <text evidence="8">The sequence shown here is derived from an EMBL/GenBank/DDBJ whole genome shotgun (WGS) entry which is preliminary data.</text>
</comment>
<evidence type="ECO:0000256" key="6">
    <source>
        <dbReference type="ARBA" id="ARBA00023211"/>
    </source>
</evidence>
<dbReference type="PANTHER" id="PTHR12318">
    <property type="entry name" value="TESTOSTERONE-REGULATED PROTEIN RP2"/>
    <property type="match status" value="1"/>
</dbReference>
<evidence type="ECO:0000256" key="2">
    <source>
        <dbReference type="ARBA" id="ARBA00001946"/>
    </source>
</evidence>
<reference evidence="8 9" key="1">
    <citation type="submission" date="2016-03" db="EMBL/GenBank/DDBJ databases">
        <title>Comparative genomics of the ectomycorrhizal sister species Rhizopogon vinicolor and Rhizopogon vesiculosus (Basidiomycota: Boletales) reveals a divergence of the mating type B locus.</title>
        <authorList>
            <person name="Mujic A.B."/>
            <person name="Kuo A."/>
            <person name="Tritt A."/>
            <person name="Lipzen A."/>
            <person name="Chen C."/>
            <person name="Johnson J."/>
            <person name="Sharma A."/>
            <person name="Barry K."/>
            <person name="Grigoriev I.V."/>
            <person name="Spatafora J.W."/>
        </authorList>
    </citation>
    <scope>NUCLEOTIDE SEQUENCE [LARGE SCALE GENOMIC DNA]</scope>
    <source>
        <strain evidence="8 9">AM-OR11-056</strain>
    </source>
</reference>
<evidence type="ECO:0000256" key="4">
    <source>
        <dbReference type="ARBA" id="ARBA00022801"/>
    </source>
</evidence>
<dbReference type="PROSITE" id="PS51462">
    <property type="entry name" value="NUDIX"/>
    <property type="match status" value="1"/>
</dbReference>
<dbReference type="Pfam" id="PF00293">
    <property type="entry name" value="NUDIX"/>
    <property type="match status" value="1"/>
</dbReference>
<organism evidence="8 9">
    <name type="scientific">Rhizopogon vesiculosus</name>
    <dbReference type="NCBI Taxonomy" id="180088"/>
    <lineage>
        <taxon>Eukaryota</taxon>
        <taxon>Fungi</taxon>
        <taxon>Dikarya</taxon>
        <taxon>Basidiomycota</taxon>
        <taxon>Agaricomycotina</taxon>
        <taxon>Agaricomycetes</taxon>
        <taxon>Agaricomycetidae</taxon>
        <taxon>Boletales</taxon>
        <taxon>Suillineae</taxon>
        <taxon>Rhizopogonaceae</taxon>
        <taxon>Rhizopogon</taxon>
    </lineage>
</organism>
<name>A0A1J8QEL9_9AGAM</name>
<evidence type="ECO:0000256" key="3">
    <source>
        <dbReference type="ARBA" id="ARBA00022723"/>
    </source>
</evidence>
<evidence type="ECO:0000313" key="9">
    <source>
        <dbReference type="Proteomes" id="UP000183567"/>
    </source>
</evidence>
<dbReference type="GO" id="GO:0005739">
    <property type="term" value="C:mitochondrion"/>
    <property type="evidence" value="ECO:0007669"/>
    <property type="project" value="TreeGrafter"/>
</dbReference>